<evidence type="ECO:0008006" key="3">
    <source>
        <dbReference type="Google" id="ProtNLM"/>
    </source>
</evidence>
<name>C0ZGN5_BREBN</name>
<dbReference type="eggNOG" id="COG3554">
    <property type="taxonomic scope" value="Bacteria"/>
</dbReference>
<dbReference type="AlphaFoldDB" id="C0ZGN5"/>
<dbReference type="Proteomes" id="UP000001877">
    <property type="component" value="Chromosome"/>
</dbReference>
<dbReference type="HOGENOM" id="CLU_055771_2_1_9"/>
<dbReference type="SUPFAM" id="SSF159275">
    <property type="entry name" value="PA1994-like"/>
    <property type="match status" value="1"/>
</dbReference>
<dbReference type="EMBL" id="AP008955">
    <property type="protein sequence ID" value="BAH44944.1"/>
    <property type="molecule type" value="Genomic_DNA"/>
</dbReference>
<dbReference type="KEGG" id="bbe:BBR47_39670"/>
<keyword evidence="2" id="KW-1185">Reference proteome</keyword>
<evidence type="ECO:0000313" key="2">
    <source>
        <dbReference type="Proteomes" id="UP000001877"/>
    </source>
</evidence>
<dbReference type="RefSeq" id="WP_015892219.1">
    <property type="nucleotide sequence ID" value="NC_012491.1"/>
</dbReference>
<reference evidence="1 2" key="1">
    <citation type="submission" date="2005-03" db="EMBL/GenBank/DDBJ databases">
        <title>Brevibacillus brevis strain 47, complete genome.</title>
        <authorList>
            <person name="Hosoyama A."/>
            <person name="Yamada R."/>
            <person name="Hongo Y."/>
            <person name="Terui Y."/>
            <person name="Ankai A."/>
            <person name="Masuyama W."/>
            <person name="Sekiguchi M."/>
            <person name="Takeda T."/>
            <person name="Asano K."/>
            <person name="Ohji S."/>
            <person name="Ichikawa N."/>
            <person name="Narita S."/>
            <person name="Aoki N."/>
            <person name="Miura H."/>
            <person name="Matsushita S."/>
            <person name="Sekigawa T."/>
            <person name="Yamagata H."/>
            <person name="Yoshikawa H."/>
            <person name="Udaka S."/>
            <person name="Tanikawa S."/>
            <person name="Fujita N."/>
        </authorList>
    </citation>
    <scope>NUCLEOTIDE SEQUENCE [LARGE SCALE GENOMIC DNA]</scope>
    <source>
        <strain evidence="2">47 / JCM 6285 / NBRC 100599</strain>
    </source>
</reference>
<dbReference type="Pfam" id="PF06475">
    <property type="entry name" value="Glycolipid_bind"/>
    <property type="match status" value="1"/>
</dbReference>
<gene>
    <name evidence="1" type="ordered locus">BBR47_39670</name>
</gene>
<accession>C0ZGN5</accession>
<evidence type="ECO:0000313" key="1">
    <source>
        <dbReference type="EMBL" id="BAH44944.1"/>
    </source>
</evidence>
<sequence>MLPTNVIWKPTAGVGYEHLRIREGSNRIHVNSMVIGRLDDATLTRIQYEMVLDSNWVTREVSMGIMGEEGALHLSSDGKGNWTNETGEPISELFGCIDIDISCTPFTNTLPIRRLSYTQLEPQYIQVAYFSAHELTYRQVQQQYTLLESKGDSSVYRYLAGTFMENITVDSNGLVLIYPELFLREQL</sequence>
<dbReference type="STRING" id="358681.BBR47_39670"/>
<dbReference type="InterPro" id="IPR009467">
    <property type="entry name" value="Glycolipid-bd_prot_put"/>
</dbReference>
<organism evidence="1 2">
    <name type="scientific">Brevibacillus brevis (strain 47 / JCM 6285 / NBRC 100599)</name>
    <dbReference type="NCBI Taxonomy" id="358681"/>
    <lineage>
        <taxon>Bacteria</taxon>
        <taxon>Bacillati</taxon>
        <taxon>Bacillota</taxon>
        <taxon>Bacilli</taxon>
        <taxon>Bacillales</taxon>
        <taxon>Paenibacillaceae</taxon>
        <taxon>Brevibacillus</taxon>
    </lineage>
</organism>
<proteinExistence type="predicted"/>
<protein>
    <recommendedName>
        <fullName evidence="3">Glycolipid-binding domain-containing protein</fullName>
    </recommendedName>
</protein>